<organism evidence="3 4">
    <name type="scientific">Aldrovandia affinis</name>
    <dbReference type="NCBI Taxonomy" id="143900"/>
    <lineage>
        <taxon>Eukaryota</taxon>
        <taxon>Metazoa</taxon>
        <taxon>Chordata</taxon>
        <taxon>Craniata</taxon>
        <taxon>Vertebrata</taxon>
        <taxon>Euteleostomi</taxon>
        <taxon>Actinopterygii</taxon>
        <taxon>Neopterygii</taxon>
        <taxon>Teleostei</taxon>
        <taxon>Notacanthiformes</taxon>
        <taxon>Halosauridae</taxon>
        <taxon>Aldrovandia</taxon>
    </lineage>
</organism>
<reference evidence="3" key="1">
    <citation type="journal article" date="2023" name="Science">
        <title>Genome structures resolve the early diversification of teleost fishes.</title>
        <authorList>
            <person name="Parey E."/>
            <person name="Louis A."/>
            <person name="Montfort J."/>
            <person name="Bouchez O."/>
            <person name="Roques C."/>
            <person name="Iampietro C."/>
            <person name="Lluch J."/>
            <person name="Castinel A."/>
            <person name="Donnadieu C."/>
            <person name="Desvignes T."/>
            <person name="Floi Bucao C."/>
            <person name="Jouanno E."/>
            <person name="Wen M."/>
            <person name="Mejri S."/>
            <person name="Dirks R."/>
            <person name="Jansen H."/>
            <person name="Henkel C."/>
            <person name="Chen W.J."/>
            <person name="Zahm M."/>
            <person name="Cabau C."/>
            <person name="Klopp C."/>
            <person name="Thompson A.W."/>
            <person name="Robinson-Rechavi M."/>
            <person name="Braasch I."/>
            <person name="Lecointre G."/>
            <person name="Bobe J."/>
            <person name="Postlethwait J.H."/>
            <person name="Berthelot C."/>
            <person name="Roest Crollius H."/>
            <person name="Guiguen Y."/>
        </authorList>
    </citation>
    <scope>NUCLEOTIDE SEQUENCE</scope>
    <source>
        <strain evidence="3">NC1722</strain>
    </source>
</reference>
<feature type="region of interest" description="Disordered" evidence="1">
    <location>
        <begin position="607"/>
        <end position="654"/>
    </location>
</feature>
<comment type="caution">
    <text evidence="3">The sequence shown here is derived from an EMBL/GenBank/DDBJ whole genome shotgun (WGS) entry which is preliminary data.</text>
</comment>
<evidence type="ECO:0000313" key="4">
    <source>
        <dbReference type="Proteomes" id="UP001221898"/>
    </source>
</evidence>
<dbReference type="InterPro" id="IPR009071">
    <property type="entry name" value="HMG_box_dom"/>
</dbReference>
<name>A0AAD7SQE0_9TELE</name>
<dbReference type="Proteomes" id="UP001221898">
    <property type="component" value="Unassembled WGS sequence"/>
</dbReference>
<protein>
    <recommendedName>
        <fullName evidence="2">HMG box domain-containing protein</fullName>
    </recommendedName>
</protein>
<gene>
    <name evidence="3" type="ORF">AAFF_G00312980</name>
</gene>
<sequence>MHKDTLVHTLQYLDFLQNHIQTLQRRLPPQCFPQPCEREWSGCESNKNTQSELLLEPHTPPCSLKANRKHMCGCSHTSDTELCADGQEKRWRLYKAEPGGSDVLIEDNGESLPMWSGRCDWSEPPPVVGQGAWPVQDCDSLPSSPLLTLKLCDDGQEKRWRLYKAEPGGSDVFIEDNGESLPMWSGRCDWSEPQPVVGQGVWPVQDCDSLPNSPFNPSQLFTLSAHPGELCADGQEKRWRLYKAEPGGSDVFIEDNGESLSMWSGRCDWSEPPPVVGQAAWPVQDCDSLPSSPLLTLKLCDDGQEKRWRLYKAEPGGSDVLIEENGESLPMWSGRCDWSEPQPVVDQGAWPVQDCDSLPSSPFNPSQLFTPSAHPGEASGEQCPVSPSDEGHCSYCEGQMGSEESSPSSWILDSSPNGSWALSRRDRMLDSPVAVGSPPRQASLLPLLSVGGTGESLNLSPSLLTSPAHGLGLSHCILPEGQELQVLFEDVWVTTKSSTPNVSSLPCTSTADQVSEWEGPVGNRGGLVLSESEGEDCTWSPTQRDHNWCRGRTTARAPKPLPRSHLKKKCVNGFLMFCRINRKIYMQAYPGTPSTKVTKELAKLWHAMPQKESRQQNRNVRSSVTDREEKEGVASPLHVLLAHRDQYTATRGQD</sequence>
<evidence type="ECO:0000259" key="2">
    <source>
        <dbReference type="Pfam" id="PF00505"/>
    </source>
</evidence>
<dbReference type="AlphaFoldDB" id="A0AAD7SQE0"/>
<evidence type="ECO:0000313" key="3">
    <source>
        <dbReference type="EMBL" id="KAJ8405861.1"/>
    </source>
</evidence>
<dbReference type="Gene3D" id="1.10.30.10">
    <property type="entry name" value="High mobility group box domain"/>
    <property type="match status" value="1"/>
</dbReference>
<feature type="compositionally biased region" description="Polar residues" evidence="1">
    <location>
        <begin position="358"/>
        <end position="370"/>
    </location>
</feature>
<feature type="region of interest" description="Disordered" evidence="1">
    <location>
        <begin position="347"/>
        <end position="389"/>
    </location>
</feature>
<dbReference type="InterPro" id="IPR036910">
    <property type="entry name" value="HMG_box_dom_sf"/>
</dbReference>
<evidence type="ECO:0000256" key="1">
    <source>
        <dbReference type="SAM" id="MobiDB-lite"/>
    </source>
</evidence>
<feature type="domain" description="HMG box" evidence="2">
    <location>
        <begin position="568"/>
        <end position="612"/>
    </location>
</feature>
<dbReference type="PANTHER" id="PTHR47658:SF1">
    <property type="entry name" value="MEIOSIS INITIATOR PROTEIN"/>
    <property type="match status" value="1"/>
</dbReference>
<dbReference type="PANTHER" id="PTHR47658">
    <property type="entry name" value="HIGH MOBILITY GROUP B PROTEIN 12-RELATED"/>
    <property type="match status" value="1"/>
</dbReference>
<dbReference type="SUPFAM" id="SSF47095">
    <property type="entry name" value="HMG-box"/>
    <property type="match status" value="1"/>
</dbReference>
<proteinExistence type="predicted"/>
<dbReference type="Pfam" id="PF00505">
    <property type="entry name" value="HMG_box"/>
    <property type="match status" value="1"/>
</dbReference>
<accession>A0AAD7SQE0</accession>
<dbReference type="EMBL" id="JAINUG010000046">
    <property type="protein sequence ID" value="KAJ8405861.1"/>
    <property type="molecule type" value="Genomic_DNA"/>
</dbReference>
<keyword evidence="4" id="KW-1185">Reference proteome</keyword>